<dbReference type="Pfam" id="PF25534">
    <property type="entry name" value="DUF7918"/>
    <property type="match status" value="1"/>
</dbReference>
<sequence length="491" mass="52638">MPCFKGIAVSIHANGAPLPEYGMQRQSRLSRISNYIPVPQPSLSGDSNKPEPAKFAISITLLTPGLPIPYSAPKASDTNPYPKPQFVGSLHPGSSNERGKFGGIFDGRGKEEVATLLRPGEETWVNSRWVQVPESEGGGLAEREFLFREVGLERWLNGLDLQGHDAAEKLEKRRQRFEKRQRRQNRTMDGNTSGDADKNSDGRKDTLRTLRYGADDTSPIEAIKVAMFRVLASGEIKKGEYSPQFDAHDGDEDATGSTDNGINADVEHTTSFAKPKTLDPKTISTQTVTGIDGPDKPYAVFTFFYRGDRQLQKIGVMQSAKTPQATPASAKRRSGQLDFSNIGPLKAGGTMEDVDDKEGDGKLAPEDPKFGGELADGVNRIRLKRAHSTEPDTPETSQRAAAEDSPTPQGIPAGQPAGAHQGGLDVPPEALVGSPLKKARPSIDQTNAANKQTTTQSLTAALGVVVSGNTAAVPSTVSAAATTKVAEEEEL</sequence>
<evidence type="ECO:0000256" key="1">
    <source>
        <dbReference type="SAM" id="MobiDB-lite"/>
    </source>
</evidence>
<dbReference type="EMBL" id="LFRF01000012">
    <property type="protein sequence ID" value="KND90556.1"/>
    <property type="molecule type" value="Genomic_DNA"/>
</dbReference>
<organism evidence="3 4">
    <name type="scientific">Tolypocladium ophioglossoides (strain CBS 100239)</name>
    <name type="common">Snaketongue truffleclub</name>
    <name type="synonym">Elaphocordyceps ophioglossoides</name>
    <dbReference type="NCBI Taxonomy" id="1163406"/>
    <lineage>
        <taxon>Eukaryota</taxon>
        <taxon>Fungi</taxon>
        <taxon>Dikarya</taxon>
        <taxon>Ascomycota</taxon>
        <taxon>Pezizomycotina</taxon>
        <taxon>Sordariomycetes</taxon>
        <taxon>Hypocreomycetidae</taxon>
        <taxon>Hypocreales</taxon>
        <taxon>Ophiocordycipitaceae</taxon>
        <taxon>Tolypocladium</taxon>
    </lineage>
</organism>
<dbReference type="OrthoDB" id="5400327at2759"/>
<dbReference type="STRING" id="1163406.A0A0L0N929"/>
<feature type="domain" description="DUF7918" evidence="2">
    <location>
        <begin position="265"/>
        <end position="317"/>
    </location>
</feature>
<feature type="region of interest" description="Disordered" evidence="1">
    <location>
        <begin position="174"/>
        <end position="204"/>
    </location>
</feature>
<dbReference type="InterPro" id="IPR057678">
    <property type="entry name" value="DUF7918"/>
</dbReference>
<reference evidence="3 4" key="1">
    <citation type="journal article" date="2015" name="BMC Genomics">
        <title>The genome of the truffle-parasite Tolypocladium ophioglossoides and the evolution of antifungal peptaibiotics.</title>
        <authorList>
            <person name="Quandt C.A."/>
            <person name="Bushley K.E."/>
            <person name="Spatafora J.W."/>
        </authorList>
    </citation>
    <scope>NUCLEOTIDE SEQUENCE [LARGE SCALE GENOMIC DNA]</scope>
    <source>
        <strain evidence="3 4">CBS 100239</strain>
    </source>
</reference>
<gene>
    <name evidence="3" type="ORF">TOPH_04749</name>
</gene>
<keyword evidence="4" id="KW-1185">Reference proteome</keyword>
<name>A0A0L0N929_TOLOC</name>
<dbReference type="PANTHER" id="PTHR36223">
    <property type="entry name" value="BETA-LACTAMASE-TYPE TRANSPEPTIDASE FOLD DOMAIN CONTAINING PROTEIN"/>
    <property type="match status" value="1"/>
</dbReference>
<proteinExistence type="predicted"/>
<comment type="caution">
    <text evidence="3">The sequence shown here is derived from an EMBL/GenBank/DDBJ whole genome shotgun (WGS) entry which is preliminary data.</text>
</comment>
<feature type="compositionally biased region" description="Basic and acidic residues" evidence="1">
    <location>
        <begin position="359"/>
        <end position="370"/>
    </location>
</feature>
<feature type="compositionally biased region" description="Basic residues" evidence="1">
    <location>
        <begin position="174"/>
        <end position="185"/>
    </location>
</feature>
<evidence type="ECO:0000313" key="4">
    <source>
        <dbReference type="Proteomes" id="UP000036947"/>
    </source>
</evidence>
<feature type="compositionally biased region" description="Low complexity" evidence="1">
    <location>
        <begin position="445"/>
        <end position="454"/>
    </location>
</feature>
<evidence type="ECO:0000313" key="3">
    <source>
        <dbReference type="EMBL" id="KND90556.1"/>
    </source>
</evidence>
<feature type="compositionally biased region" description="Low complexity" evidence="1">
    <location>
        <begin position="408"/>
        <end position="423"/>
    </location>
</feature>
<dbReference type="PANTHER" id="PTHR36223:SF5">
    <property type="entry name" value="BETA-LACTAMASE-TYPE TRANSPEPTIDASE FOLD DOMAIN CONTAINING PROTEIN"/>
    <property type="match status" value="1"/>
</dbReference>
<dbReference type="AlphaFoldDB" id="A0A0L0N929"/>
<dbReference type="Proteomes" id="UP000036947">
    <property type="component" value="Unassembled WGS sequence"/>
</dbReference>
<feature type="region of interest" description="Disordered" evidence="1">
    <location>
        <begin position="318"/>
        <end position="454"/>
    </location>
</feature>
<feature type="compositionally biased region" description="Basic and acidic residues" evidence="1">
    <location>
        <begin position="195"/>
        <end position="204"/>
    </location>
</feature>
<accession>A0A0L0N929</accession>
<protein>
    <recommendedName>
        <fullName evidence="2">DUF7918 domain-containing protein</fullName>
    </recommendedName>
</protein>
<evidence type="ECO:0000259" key="2">
    <source>
        <dbReference type="Pfam" id="PF25534"/>
    </source>
</evidence>